<keyword evidence="3" id="KW-1185">Reference proteome</keyword>
<feature type="region of interest" description="Disordered" evidence="1">
    <location>
        <begin position="441"/>
        <end position="474"/>
    </location>
</feature>
<feature type="compositionally biased region" description="Basic and acidic residues" evidence="1">
    <location>
        <begin position="444"/>
        <end position="457"/>
    </location>
</feature>
<comment type="caution">
    <text evidence="2">The sequence shown here is derived from an EMBL/GenBank/DDBJ whole genome shotgun (WGS) entry which is preliminary data.</text>
</comment>
<evidence type="ECO:0000313" key="3">
    <source>
        <dbReference type="Proteomes" id="UP001583186"/>
    </source>
</evidence>
<evidence type="ECO:0000256" key="1">
    <source>
        <dbReference type="SAM" id="MobiDB-lite"/>
    </source>
</evidence>
<organism evidence="2 3">
    <name type="scientific">Sporothrix stenoceras</name>
    <dbReference type="NCBI Taxonomy" id="5173"/>
    <lineage>
        <taxon>Eukaryota</taxon>
        <taxon>Fungi</taxon>
        <taxon>Dikarya</taxon>
        <taxon>Ascomycota</taxon>
        <taxon>Pezizomycotina</taxon>
        <taxon>Sordariomycetes</taxon>
        <taxon>Sordariomycetidae</taxon>
        <taxon>Ophiostomatales</taxon>
        <taxon>Ophiostomataceae</taxon>
        <taxon>Sporothrix</taxon>
    </lineage>
</organism>
<name>A0ABR3YY31_9PEZI</name>
<feature type="compositionally biased region" description="Basic and acidic residues" evidence="1">
    <location>
        <begin position="63"/>
        <end position="75"/>
    </location>
</feature>
<sequence>MFARRENEKPLHLGLTAHCGLCGTAMKVGDACTALLGVDRATVYQRRTPPFSYPKYAFFHGEESAGKDPDHKPKEGEDEDDSIPMMCRNPECTKGTATLEACTVHVNCHAMFRKHCVGVRGNAGSKESLDRLWIAAAWRRPWRQAAWLWLDTPDEADNRMSLDRVVTTIIDTEKGAKDADDNDRTDRQESITGIFHRLLKLPAELVEMIREDSAESLIWRYAAVLDRCQPLAGEDNQLTSMPLTDIAAWERGSPAQVSDNTADNPILRLMIDARGLRSIERLAALPPATHDRHSYKEAYVIVHQDEVKGVMIHFKYGLARLELPKKMKGLHIWDTPTPPSLTTDCSMLFQQILPRSRFQTVPLDRCDGITLLFEHGKVAVVHMHTPVTPMARMNFLSLDRTDIAWVYVPINRAAGDRVIAYGGRRAIKDVRLAEEEVEELSTYKAEKEAENAAKGEADDKDEDDEEEEIEGEEEWDNMYRNFNVDFLFRLKLAGDVSVGPMLLGPRKDTVLATSAPISLIFSSHESFILSVAGAYSESPALRPPLQLDPPFGDLPPREVTHANDYSSFLSTAPLDKPIRRITVFSDPVRDFDRGILIEYKDGGQRALGQCRIGWDDETEFEAPKCLCISRDSYTYKVPKPAARQPGTQSWQVFYAQCSDDISDGHEHEHDDENGIWECVPLGEPGCGRLELWFSSKTGRLTVIEDDEEHKAWRKKRNDASYTNHFKR</sequence>
<proteinExistence type="predicted"/>
<gene>
    <name evidence="2" type="ORF">Sste5346_006465</name>
</gene>
<accession>A0ABR3YY31</accession>
<feature type="region of interest" description="Disordered" evidence="1">
    <location>
        <begin position="63"/>
        <end position="82"/>
    </location>
</feature>
<dbReference type="EMBL" id="JAWCUI010000038">
    <property type="protein sequence ID" value="KAL1893289.1"/>
    <property type="molecule type" value="Genomic_DNA"/>
</dbReference>
<protein>
    <submittedName>
        <fullName evidence="2">Uncharacterized protein</fullName>
    </submittedName>
</protein>
<dbReference type="Proteomes" id="UP001583186">
    <property type="component" value="Unassembled WGS sequence"/>
</dbReference>
<evidence type="ECO:0000313" key="2">
    <source>
        <dbReference type="EMBL" id="KAL1893289.1"/>
    </source>
</evidence>
<feature type="compositionally biased region" description="Acidic residues" evidence="1">
    <location>
        <begin position="458"/>
        <end position="474"/>
    </location>
</feature>
<reference evidence="2 3" key="1">
    <citation type="journal article" date="2024" name="IMA Fungus">
        <title>IMA Genome - F19 : A genome assembly and annotation guide to empower mycologists, including annotated draft genome sequences of Ceratocystis pirilliformis, Diaporthe australafricana, Fusarium ophioides, Paecilomyces lecythidis, and Sporothrix stenoceras.</title>
        <authorList>
            <person name="Aylward J."/>
            <person name="Wilson A.M."/>
            <person name="Visagie C.M."/>
            <person name="Spraker J."/>
            <person name="Barnes I."/>
            <person name="Buitendag C."/>
            <person name="Ceriani C."/>
            <person name="Del Mar Angel L."/>
            <person name="du Plessis D."/>
            <person name="Fuchs T."/>
            <person name="Gasser K."/>
            <person name="Kramer D."/>
            <person name="Li W."/>
            <person name="Munsamy K."/>
            <person name="Piso A."/>
            <person name="Price J.L."/>
            <person name="Sonnekus B."/>
            <person name="Thomas C."/>
            <person name="van der Nest A."/>
            <person name="van Dijk A."/>
            <person name="van Heerden A."/>
            <person name="van Vuuren N."/>
            <person name="Yilmaz N."/>
            <person name="Duong T.A."/>
            <person name="van der Merwe N.A."/>
            <person name="Wingfield M.J."/>
            <person name="Wingfield B.D."/>
        </authorList>
    </citation>
    <scope>NUCLEOTIDE SEQUENCE [LARGE SCALE GENOMIC DNA]</scope>
    <source>
        <strain evidence="2 3">CMW 5346</strain>
    </source>
</reference>